<dbReference type="Gene3D" id="3.50.50.60">
    <property type="entry name" value="FAD/NAD(P)-binding domain"/>
    <property type="match status" value="1"/>
</dbReference>
<sequence length="100" mass="11053">MDAETNHPDGATATLRARYLVGTDGASTTVRQSLGMPFPGKSAIRSVMLADVLLERVPDEAFNFASNQHGFTFFAPFGDGWYRVIAWDRQQQQLPDDCSD</sequence>
<dbReference type="EMBL" id="CP017248">
    <property type="protein sequence ID" value="AOR36768.1"/>
    <property type="molecule type" value="Genomic_DNA"/>
</dbReference>
<dbReference type="InterPro" id="IPR002938">
    <property type="entry name" value="FAD-bd"/>
</dbReference>
<dbReference type="KEGG" id="spun:BFF78_42110"/>
<evidence type="ECO:0000313" key="2">
    <source>
        <dbReference type="EMBL" id="AOR36768.1"/>
    </source>
</evidence>
<dbReference type="AlphaFoldDB" id="A0A1D7YMF0"/>
<dbReference type="Pfam" id="PF01494">
    <property type="entry name" value="FAD_binding_3"/>
    <property type="match status" value="1"/>
</dbReference>
<evidence type="ECO:0000259" key="1">
    <source>
        <dbReference type="Pfam" id="PF01494"/>
    </source>
</evidence>
<evidence type="ECO:0000313" key="3">
    <source>
        <dbReference type="Proteomes" id="UP000094960"/>
    </source>
</evidence>
<dbReference type="SUPFAM" id="SSF51905">
    <property type="entry name" value="FAD/NAD(P)-binding domain"/>
    <property type="match status" value="1"/>
</dbReference>
<keyword evidence="3" id="KW-1185">Reference proteome</keyword>
<reference evidence="3" key="1">
    <citation type="submission" date="2016-09" db="EMBL/GenBank/DDBJ databases">
        <title>Streptomyces puniciscabiei strain:TW1S1 Genome sequencing and assembly.</title>
        <authorList>
            <person name="Kim M.-K."/>
            <person name="Kim S.B."/>
        </authorList>
    </citation>
    <scope>NUCLEOTIDE SEQUENCE [LARGE SCALE GENOMIC DNA]</scope>
    <source>
        <strain evidence="3">TW1S1</strain>
    </source>
</reference>
<dbReference type="Gene3D" id="3.30.70.2450">
    <property type="match status" value="1"/>
</dbReference>
<dbReference type="GO" id="GO:0071949">
    <property type="term" value="F:FAD binding"/>
    <property type="evidence" value="ECO:0007669"/>
    <property type="project" value="InterPro"/>
</dbReference>
<feature type="domain" description="FAD-binding" evidence="1">
    <location>
        <begin position="6"/>
        <end position="97"/>
    </location>
</feature>
<dbReference type="Proteomes" id="UP000094960">
    <property type="component" value="Chromosome"/>
</dbReference>
<organism evidence="2 3">
    <name type="scientific">Streptomyces fodineus</name>
    <dbReference type="NCBI Taxonomy" id="1904616"/>
    <lineage>
        <taxon>Bacteria</taxon>
        <taxon>Bacillati</taxon>
        <taxon>Actinomycetota</taxon>
        <taxon>Actinomycetes</taxon>
        <taxon>Kitasatosporales</taxon>
        <taxon>Streptomycetaceae</taxon>
        <taxon>Streptomyces</taxon>
    </lineage>
</organism>
<accession>A0A1D7YMF0</accession>
<proteinExistence type="predicted"/>
<dbReference type="InterPro" id="IPR036188">
    <property type="entry name" value="FAD/NAD-bd_sf"/>
</dbReference>
<gene>
    <name evidence="2" type="ORF">BFF78_42110</name>
</gene>
<name>A0A1D7YMF0_9ACTN</name>
<protein>
    <recommendedName>
        <fullName evidence="1">FAD-binding domain-containing protein</fullName>
    </recommendedName>
</protein>